<accession>A0AAN4ZZG7</accession>
<dbReference type="AlphaFoldDB" id="A0AAN4ZZG7"/>
<reference evidence="10" key="1">
    <citation type="journal article" date="2014" name="Int. J. Syst. Evol. Microbiol.">
        <title>Complete genome sequence of Corynebacterium casei LMG S-19264T (=DSM 44701T), isolated from a smear-ripened cheese.</title>
        <authorList>
            <consortium name="US DOE Joint Genome Institute (JGI-PGF)"/>
            <person name="Walter F."/>
            <person name="Albersmeier A."/>
            <person name="Kalinowski J."/>
            <person name="Ruckert C."/>
        </authorList>
    </citation>
    <scope>NUCLEOTIDE SEQUENCE</scope>
    <source>
        <strain evidence="10">CGMCC 1.10859</strain>
    </source>
</reference>
<evidence type="ECO:0000313" key="11">
    <source>
        <dbReference type="EMBL" id="SDW83153.1"/>
    </source>
</evidence>
<dbReference type="SUPFAM" id="SSF161098">
    <property type="entry name" value="MetI-like"/>
    <property type="match status" value="1"/>
</dbReference>
<sequence>MTDLATAGGALRRRPKQRAGLAGALPVFFIGLFFIYVLAFLAGPALSILFQAFRSSSGDFTTQYVDQLFGRFYAKAYVTTAALSAVTALIGVVAGLLTAYQIQRQSTPGWLRNAVNSFSGVAANFAGIPLAFAFISTLGTQGMLTLWLKALGIDIYGAGFSLFSFWGLVLTYLYFQIPLMVIIITPALQGMRREWREAAMGLGGNGWHYWRHVGIPILTPSVLASFILLFGNAFASYATPYALTSGLVPLVPIEIGNLMSGNVIADPQLGNALSLGMIVVMGAAMTLYTLLQRWTGRWQKR</sequence>
<dbReference type="RefSeq" id="WP_210184782.1">
    <property type="nucleotide sequence ID" value="NZ_BNAB01000006.1"/>
</dbReference>
<keyword evidence="6 8" id="KW-1133">Transmembrane helix</keyword>
<feature type="transmembrane region" description="Helical" evidence="8">
    <location>
        <begin position="114"/>
        <end position="135"/>
    </location>
</feature>
<name>A0AAN4ZZG7_9RHOB</name>
<dbReference type="Pfam" id="PF00528">
    <property type="entry name" value="BPD_transp_1"/>
    <property type="match status" value="1"/>
</dbReference>
<dbReference type="Proteomes" id="UP000634647">
    <property type="component" value="Unassembled WGS sequence"/>
</dbReference>
<dbReference type="GO" id="GO:0055085">
    <property type="term" value="P:transmembrane transport"/>
    <property type="evidence" value="ECO:0007669"/>
    <property type="project" value="InterPro"/>
</dbReference>
<evidence type="ECO:0000313" key="13">
    <source>
        <dbReference type="Proteomes" id="UP000634647"/>
    </source>
</evidence>
<dbReference type="Gene3D" id="1.10.3720.10">
    <property type="entry name" value="MetI-like"/>
    <property type="match status" value="1"/>
</dbReference>
<dbReference type="Proteomes" id="UP000199541">
    <property type="component" value="Unassembled WGS sequence"/>
</dbReference>
<feature type="transmembrane region" description="Helical" evidence="8">
    <location>
        <begin position="155"/>
        <end position="188"/>
    </location>
</feature>
<comment type="similarity">
    <text evidence="2">Belongs to the binding-protein-dependent transport system permease family. CysTW subfamily.</text>
</comment>
<dbReference type="EMBL" id="FNOB01000007">
    <property type="protein sequence ID" value="SDW83153.1"/>
    <property type="molecule type" value="Genomic_DNA"/>
</dbReference>
<keyword evidence="5 8" id="KW-0812">Transmembrane</keyword>
<evidence type="ECO:0000259" key="9">
    <source>
        <dbReference type="PROSITE" id="PS50928"/>
    </source>
</evidence>
<reference evidence="10" key="3">
    <citation type="submission" date="2023-06" db="EMBL/GenBank/DDBJ databases">
        <authorList>
            <person name="Sun Q."/>
            <person name="Zhou Y."/>
        </authorList>
    </citation>
    <scope>NUCLEOTIDE SEQUENCE</scope>
    <source>
        <strain evidence="10">CGMCC 1.10859</strain>
    </source>
</reference>
<evidence type="ECO:0000256" key="1">
    <source>
        <dbReference type="ARBA" id="ARBA00004651"/>
    </source>
</evidence>
<dbReference type="EMBL" id="BNAB01000006">
    <property type="protein sequence ID" value="GHE01234.1"/>
    <property type="molecule type" value="Genomic_DNA"/>
</dbReference>
<dbReference type="CDD" id="cd06261">
    <property type="entry name" value="TM_PBP2"/>
    <property type="match status" value="1"/>
</dbReference>
<keyword evidence="12" id="KW-1185">Reference proteome</keyword>
<gene>
    <name evidence="10" type="ORF">GCM10008024_15890</name>
    <name evidence="11" type="ORF">SAMN05444006_10750</name>
</gene>
<evidence type="ECO:0000256" key="7">
    <source>
        <dbReference type="ARBA" id="ARBA00023136"/>
    </source>
</evidence>
<feature type="domain" description="ABC transmembrane type-1" evidence="9">
    <location>
        <begin position="77"/>
        <end position="290"/>
    </location>
</feature>
<feature type="transmembrane region" description="Helical" evidence="8">
    <location>
        <begin position="209"/>
        <end position="231"/>
    </location>
</feature>
<feature type="transmembrane region" description="Helical" evidence="8">
    <location>
        <begin position="21"/>
        <end position="50"/>
    </location>
</feature>
<evidence type="ECO:0000256" key="2">
    <source>
        <dbReference type="ARBA" id="ARBA00007069"/>
    </source>
</evidence>
<organism evidence="10 13">
    <name type="scientific">Allgaiera indica</name>
    <dbReference type="NCBI Taxonomy" id="765699"/>
    <lineage>
        <taxon>Bacteria</taxon>
        <taxon>Pseudomonadati</taxon>
        <taxon>Pseudomonadota</taxon>
        <taxon>Alphaproteobacteria</taxon>
        <taxon>Rhodobacterales</taxon>
        <taxon>Paracoccaceae</taxon>
        <taxon>Allgaiera</taxon>
    </lineage>
</organism>
<dbReference type="PANTHER" id="PTHR42929:SF1">
    <property type="entry name" value="INNER MEMBRANE ABC TRANSPORTER PERMEASE PROTEIN YDCU-RELATED"/>
    <property type="match status" value="1"/>
</dbReference>
<protein>
    <submittedName>
        <fullName evidence="10">Acriflavin resistance protein</fullName>
    </submittedName>
    <submittedName>
        <fullName evidence="11">Spermidine/putrescine transport system permease protein</fullName>
    </submittedName>
</protein>
<evidence type="ECO:0000313" key="12">
    <source>
        <dbReference type="Proteomes" id="UP000199541"/>
    </source>
</evidence>
<evidence type="ECO:0000313" key="10">
    <source>
        <dbReference type="EMBL" id="GHE01234.1"/>
    </source>
</evidence>
<reference evidence="11 12" key="2">
    <citation type="submission" date="2016-10" db="EMBL/GenBank/DDBJ databases">
        <authorList>
            <person name="Varghese N."/>
            <person name="Submissions S."/>
        </authorList>
    </citation>
    <scope>NUCLEOTIDE SEQUENCE [LARGE SCALE GENOMIC DNA]</scope>
    <source>
        <strain evidence="11 12">DSM 24802</strain>
    </source>
</reference>
<evidence type="ECO:0000256" key="6">
    <source>
        <dbReference type="ARBA" id="ARBA00022989"/>
    </source>
</evidence>
<evidence type="ECO:0000256" key="8">
    <source>
        <dbReference type="RuleBase" id="RU363032"/>
    </source>
</evidence>
<dbReference type="GO" id="GO:0005886">
    <property type="term" value="C:plasma membrane"/>
    <property type="evidence" value="ECO:0007669"/>
    <property type="project" value="UniProtKB-SubCell"/>
</dbReference>
<evidence type="ECO:0000256" key="3">
    <source>
        <dbReference type="ARBA" id="ARBA00022448"/>
    </source>
</evidence>
<evidence type="ECO:0000256" key="4">
    <source>
        <dbReference type="ARBA" id="ARBA00022475"/>
    </source>
</evidence>
<comment type="subcellular location">
    <subcellularLocation>
        <location evidence="1 8">Cell membrane</location>
        <topology evidence="1 8">Multi-pass membrane protein</topology>
    </subcellularLocation>
</comment>
<proteinExistence type="inferred from homology"/>
<keyword evidence="4" id="KW-1003">Cell membrane</keyword>
<comment type="caution">
    <text evidence="10">The sequence shown here is derived from an EMBL/GenBank/DDBJ whole genome shotgun (WGS) entry which is preliminary data.</text>
</comment>
<feature type="transmembrane region" description="Helical" evidence="8">
    <location>
        <begin position="272"/>
        <end position="291"/>
    </location>
</feature>
<evidence type="ECO:0000256" key="5">
    <source>
        <dbReference type="ARBA" id="ARBA00022692"/>
    </source>
</evidence>
<dbReference type="InterPro" id="IPR000515">
    <property type="entry name" value="MetI-like"/>
</dbReference>
<keyword evidence="3 8" id="KW-0813">Transport</keyword>
<dbReference type="InterPro" id="IPR035906">
    <property type="entry name" value="MetI-like_sf"/>
</dbReference>
<dbReference type="PANTHER" id="PTHR42929">
    <property type="entry name" value="INNER MEMBRANE ABC TRANSPORTER PERMEASE PROTEIN YDCU-RELATED-RELATED"/>
    <property type="match status" value="1"/>
</dbReference>
<keyword evidence="7 8" id="KW-0472">Membrane</keyword>
<dbReference type="PROSITE" id="PS50928">
    <property type="entry name" value="ABC_TM1"/>
    <property type="match status" value="1"/>
</dbReference>
<feature type="transmembrane region" description="Helical" evidence="8">
    <location>
        <begin position="76"/>
        <end position="102"/>
    </location>
</feature>